<organism evidence="1 2">
    <name type="scientific">Burkholderia pseudomultivorans</name>
    <dbReference type="NCBI Taxonomy" id="1207504"/>
    <lineage>
        <taxon>Bacteria</taxon>
        <taxon>Pseudomonadati</taxon>
        <taxon>Pseudomonadota</taxon>
        <taxon>Betaproteobacteria</taxon>
        <taxon>Burkholderiales</taxon>
        <taxon>Burkholderiaceae</taxon>
        <taxon>Burkholderia</taxon>
        <taxon>Burkholderia cepacia complex</taxon>
    </lineage>
</organism>
<dbReference type="Proteomes" id="UP000061512">
    <property type="component" value="Unassembled WGS sequence"/>
</dbReference>
<gene>
    <name evidence="1" type="ORF">WT57_11320</name>
</gene>
<evidence type="ECO:0000313" key="1">
    <source>
        <dbReference type="EMBL" id="KWF70414.1"/>
    </source>
</evidence>
<dbReference type="EMBL" id="LPJX01000014">
    <property type="protein sequence ID" value="KWF70414.1"/>
    <property type="molecule type" value="Genomic_DNA"/>
</dbReference>
<name>A0A132F5H6_9BURK</name>
<sequence length="123" mass="13973">MRPLTTFDGPILAALLQHLIDNRLRIDHMTKRVEVVKECCQVSGCEVNRADIVSIWFKVASANGDIVRKNVRMVIDGLILETGMPDTWAMTIDERETLASVCDSFDASTPLDRRHFLVRVKFE</sequence>
<reference evidence="1 2" key="1">
    <citation type="submission" date="2015-11" db="EMBL/GenBank/DDBJ databases">
        <title>Expanding the genomic diversity of Burkholderia species for the development of highly accurate diagnostics.</title>
        <authorList>
            <person name="Sahl J."/>
            <person name="Keim P."/>
            <person name="Wagner D."/>
        </authorList>
    </citation>
    <scope>NUCLEOTIDE SEQUENCE [LARGE SCALE GENOMIC DNA]</scope>
    <source>
        <strain evidence="1 2">MSMB574WGS</strain>
    </source>
</reference>
<dbReference type="AlphaFoldDB" id="A0A132F5H6"/>
<protein>
    <submittedName>
        <fullName evidence="1">Uncharacterized protein</fullName>
    </submittedName>
</protein>
<comment type="caution">
    <text evidence="1">The sequence shown here is derived from an EMBL/GenBank/DDBJ whole genome shotgun (WGS) entry which is preliminary data.</text>
</comment>
<evidence type="ECO:0000313" key="2">
    <source>
        <dbReference type="Proteomes" id="UP000061512"/>
    </source>
</evidence>
<proteinExistence type="predicted"/>
<accession>A0A132F5H6</accession>